<evidence type="ECO:0000313" key="1">
    <source>
        <dbReference type="EMBL" id="TGO06548.1"/>
    </source>
</evidence>
<dbReference type="RefSeq" id="WP_135848727.1">
    <property type="nucleotide sequence ID" value="NZ_RHPJ01000001.1"/>
</dbReference>
<dbReference type="PROSITE" id="PS51257">
    <property type="entry name" value="PROKAR_LIPOPROTEIN"/>
    <property type="match status" value="1"/>
</dbReference>
<evidence type="ECO:0000313" key="2">
    <source>
        <dbReference type="Proteomes" id="UP000297318"/>
    </source>
</evidence>
<dbReference type="Proteomes" id="UP000297318">
    <property type="component" value="Unassembled WGS sequence"/>
</dbReference>
<dbReference type="EMBL" id="RHPJ01000001">
    <property type="protein sequence ID" value="TGO06548.1"/>
    <property type="molecule type" value="Genomic_DNA"/>
</dbReference>
<organism evidence="1 2">
    <name type="scientific">Serinibacter arcticus</name>
    <dbReference type="NCBI Taxonomy" id="1655435"/>
    <lineage>
        <taxon>Bacteria</taxon>
        <taxon>Bacillati</taxon>
        <taxon>Actinomycetota</taxon>
        <taxon>Actinomycetes</taxon>
        <taxon>Micrococcales</taxon>
        <taxon>Beutenbergiaceae</taxon>
        <taxon>Serinibacter</taxon>
    </lineage>
</organism>
<protein>
    <recommendedName>
        <fullName evidence="3">Lipoprotein</fullName>
    </recommendedName>
</protein>
<keyword evidence="2" id="KW-1185">Reference proteome</keyword>
<evidence type="ECO:0008006" key="3">
    <source>
        <dbReference type="Google" id="ProtNLM"/>
    </source>
</evidence>
<comment type="caution">
    <text evidence="1">The sequence shown here is derived from an EMBL/GenBank/DDBJ whole genome shotgun (WGS) entry which is preliminary data.</text>
</comment>
<proteinExistence type="predicted"/>
<accession>A0A4Z1E6R1</accession>
<sequence length="178" mass="18572">MTARRARVAAVVSGVAAGLAVLTGCGLDRGDSVEEVAEVREALVERASDELVAVGDELAAQPVDAVIGDNGGSGVADRFVGTLQVRALFDVEAPTAAALEELVRSAGYDGEASVQDGFYSADDGDGWRMSITYRDWESDGPRLVLTWDSPSVSLDADTRILARDAGLIEGEQALDEAS</sequence>
<name>A0A4Z1E6R1_9MICO</name>
<reference evidence="1 2" key="1">
    <citation type="submission" date="2018-11" db="EMBL/GenBank/DDBJ databases">
        <title>Complete genome sequencing of the Actinobacteria Serinibacter sp. K3-2.</title>
        <authorList>
            <person name="Rakitin A.L."/>
            <person name="Beletsky A.V."/>
            <person name="Mardanov A.V."/>
            <person name="Ravin N.V."/>
            <person name="Gromova A.S."/>
            <person name="Filippova S.N."/>
            <person name="Gal'Chenko V.F."/>
        </authorList>
    </citation>
    <scope>NUCLEOTIDE SEQUENCE [LARGE SCALE GENOMIC DNA]</scope>
    <source>
        <strain evidence="1 2">K3-2</strain>
    </source>
</reference>
<gene>
    <name evidence="1" type="ORF">SERN_0740</name>
</gene>
<dbReference type="AlphaFoldDB" id="A0A4Z1E6R1"/>